<dbReference type="SUPFAM" id="SSF48403">
    <property type="entry name" value="Ankyrin repeat"/>
    <property type="match status" value="1"/>
</dbReference>
<dbReference type="Proteomes" id="UP001224775">
    <property type="component" value="Unassembled WGS sequence"/>
</dbReference>
<gene>
    <name evidence="2" type="ORF">QTG54_012506</name>
</gene>
<evidence type="ECO:0000313" key="3">
    <source>
        <dbReference type="Proteomes" id="UP001224775"/>
    </source>
</evidence>
<dbReference type="AlphaFoldDB" id="A0AAD8Y015"/>
<dbReference type="InterPro" id="IPR002110">
    <property type="entry name" value="Ankyrin_rpt"/>
</dbReference>
<organism evidence="2 3">
    <name type="scientific">Skeletonema marinoi</name>
    <dbReference type="NCBI Taxonomy" id="267567"/>
    <lineage>
        <taxon>Eukaryota</taxon>
        <taxon>Sar</taxon>
        <taxon>Stramenopiles</taxon>
        <taxon>Ochrophyta</taxon>
        <taxon>Bacillariophyta</taxon>
        <taxon>Coscinodiscophyceae</taxon>
        <taxon>Thalassiosirophycidae</taxon>
        <taxon>Thalassiosirales</taxon>
        <taxon>Skeletonemataceae</taxon>
        <taxon>Skeletonema</taxon>
        <taxon>Skeletonema marinoi-dohrnii complex</taxon>
    </lineage>
</organism>
<feature type="region of interest" description="Disordered" evidence="1">
    <location>
        <begin position="1"/>
        <end position="43"/>
    </location>
</feature>
<protein>
    <submittedName>
        <fullName evidence="2">Uncharacterized protein</fullName>
    </submittedName>
</protein>
<dbReference type="InterPro" id="IPR036770">
    <property type="entry name" value="Ankyrin_rpt-contain_sf"/>
</dbReference>
<dbReference type="Pfam" id="PF12796">
    <property type="entry name" value="Ank_2"/>
    <property type="match status" value="1"/>
</dbReference>
<accession>A0AAD8Y015</accession>
<evidence type="ECO:0000313" key="2">
    <source>
        <dbReference type="EMBL" id="KAK1737061.1"/>
    </source>
</evidence>
<feature type="compositionally biased region" description="Polar residues" evidence="1">
    <location>
        <begin position="31"/>
        <end position="43"/>
    </location>
</feature>
<reference evidence="2" key="1">
    <citation type="submission" date="2023-06" db="EMBL/GenBank/DDBJ databases">
        <title>Survivors Of The Sea: Transcriptome response of Skeletonema marinoi to long-term dormancy.</title>
        <authorList>
            <person name="Pinder M.I.M."/>
            <person name="Kourtchenko O."/>
            <person name="Robertson E.K."/>
            <person name="Larsson T."/>
            <person name="Maumus F."/>
            <person name="Osuna-Cruz C.M."/>
            <person name="Vancaester E."/>
            <person name="Stenow R."/>
            <person name="Vandepoele K."/>
            <person name="Ploug H."/>
            <person name="Bruchert V."/>
            <person name="Godhe A."/>
            <person name="Topel M."/>
        </authorList>
    </citation>
    <scope>NUCLEOTIDE SEQUENCE</scope>
    <source>
        <strain evidence="2">R05AC</strain>
    </source>
</reference>
<feature type="compositionally biased region" description="Polar residues" evidence="1">
    <location>
        <begin position="1"/>
        <end position="11"/>
    </location>
</feature>
<sequence>MSSNKQANTHSIKPAHRMQDPAYDEAEHSVCDSSSRQLPKQPQHCSLIHRQLNSPVTSPALPDLRESMNLKKRSSSGLPIHSATHTNNTSDATIAAEIGHTSAILSSNPVAKRKRVSFCGSTKEASANNNLSTTPLGLRKLENQLPTSIMNQSRSCTALPGLSVSASVEIDSALVSTSELDLNVSPATFVRTILLQSCSIRGEDIISVATKRLNDDSYFLTYSDEQTEAYNNEKVFAVQGNDVEALRASHKAGELMQTSNRFGESLLHTSCRRGFTEMVRFFINEAGVSPRVRDDMGRTPMHDACWSSSAPNHEIMRILITSAPEMLLSKDKRGHSPFDYARREYWPQWVQFLNEHRQLIVNCLLASFLESPENIITLDDSDTSRSSPTDEMAHVWQS</sequence>
<feature type="region of interest" description="Disordered" evidence="1">
    <location>
        <begin position="378"/>
        <end position="398"/>
    </location>
</feature>
<dbReference type="Gene3D" id="1.25.40.20">
    <property type="entry name" value="Ankyrin repeat-containing domain"/>
    <property type="match status" value="1"/>
</dbReference>
<name>A0AAD8Y015_9STRA</name>
<dbReference type="EMBL" id="JATAAI010000027">
    <property type="protein sequence ID" value="KAK1737061.1"/>
    <property type="molecule type" value="Genomic_DNA"/>
</dbReference>
<proteinExistence type="predicted"/>
<evidence type="ECO:0000256" key="1">
    <source>
        <dbReference type="SAM" id="MobiDB-lite"/>
    </source>
</evidence>
<dbReference type="SMART" id="SM00248">
    <property type="entry name" value="ANK"/>
    <property type="match status" value="2"/>
</dbReference>
<comment type="caution">
    <text evidence="2">The sequence shown here is derived from an EMBL/GenBank/DDBJ whole genome shotgun (WGS) entry which is preliminary data.</text>
</comment>
<keyword evidence="3" id="KW-1185">Reference proteome</keyword>